<reference evidence="1 2" key="2">
    <citation type="submission" date="2017-10" db="EMBL/GenBank/DDBJ databases">
        <title>Extensive intraspecific genome diversity in a model arbuscular mycorrhizal fungus.</title>
        <authorList>
            <person name="Chen E.C.H."/>
            <person name="Morin E."/>
            <person name="Baudet D."/>
            <person name="Noel J."/>
            <person name="Ndikumana S."/>
            <person name="Charron P."/>
            <person name="St-Onge C."/>
            <person name="Giorgi J."/>
            <person name="Grigoriev I.V."/>
            <person name="Roux C."/>
            <person name="Martin F.M."/>
            <person name="Corradi N."/>
        </authorList>
    </citation>
    <scope>NUCLEOTIDE SEQUENCE [LARGE SCALE GENOMIC DNA]</scope>
    <source>
        <strain evidence="1 2">C2</strain>
    </source>
</reference>
<name>A0A2N1MSR5_9GLOM</name>
<dbReference type="VEuPathDB" id="FungiDB:FUN_015907"/>
<dbReference type="Gene3D" id="1.10.10.1010">
    <property type="entry name" value="Intein homing endonuclease, domain IV"/>
    <property type="match status" value="2"/>
</dbReference>
<gene>
    <name evidence="1" type="ORF">RhiirC2_787192</name>
</gene>
<reference evidence="1 2" key="1">
    <citation type="submission" date="2016-04" db="EMBL/GenBank/DDBJ databases">
        <title>Genome analyses suggest a sexual origin of heterokaryosis in a supposedly ancient asexual fungus.</title>
        <authorList>
            <person name="Ropars J."/>
            <person name="Sedzielewska K."/>
            <person name="Noel J."/>
            <person name="Charron P."/>
            <person name="Farinelli L."/>
            <person name="Marton T."/>
            <person name="Kruger M."/>
            <person name="Pelin A."/>
            <person name="Brachmann A."/>
            <person name="Corradi N."/>
        </authorList>
    </citation>
    <scope>NUCLEOTIDE SEQUENCE [LARGE SCALE GENOMIC DNA]</scope>
    <source>
        <strain evidence="1 2">C2</strain>
    </source>
</reference>
<dbReference type="EMBL" id="LLXL01001399">
    <property type="protein sequence ID" value="PKK64663.1"/>
    <property type="molecule type" value="Genomic_DNA"/>
</dbReference>
<organism evidence="1 2">
    <name type="scientific">Rhizophagus irregularis</name>
    <dbReference type="NCBI Taxonomy" id="588596"/>
    <lineage>
        <taxon>Eukaryota</taxon>
        <taxon>Fungi</taxon>
        <taxon>Fungi incertae sedis</taxon>
        <taxon>Mucoromycota</taxon>
        <taxon>Glomeromycotina</taxon>
        <taxon>Glomeromycetes</taxon>
        <taxon>Glomerales</taxon>
        <taxon>Glomeraceae</taxon>
        <taxon>Rhizophagus</taxon>
    </lineage>
</organism>
<sequence>MSIGAPHHITLTLKFINKIKLNHKVYGITQDPETKYYMIIVNNKCGVYNNARISIYFQQNFENWTSGNNDIDKLIQDTQLSFHNKDVKEALEWIPYDRLYNIKYIGENKSGKVYRANWFDHYHYNHYDNRKNVFVKLKSLSTPKILILEFINKIKLNYRLYGITQNPVTNNYMIVFDDICEICTIYSQQSFKNWTSGNTDIDKLIQDTQLAFHKDVKEALEWIPYDSLCNIKYIEENKSGKVYRANWIDGWTRKDYSMFVNLKNLNNPNNLTLEFANKIKINHGFYGIT</sequence>
<evidence type="ECO:0000313" key="1">
    <source>
        <dbReference type="EMBL" id="PKK64663.1"/>
    </source>
</evidence>
<proteinExistence type="predicted"/>
<evidence type="ECO:0000313" key="2">
    <source>
        <dbReference type="Proteomes" id="UP000233469"/>
    </source>
</evidence>
<dbReference type="AlphaFoldDB" id="A0A2N1MSR5"/>
<accession>A0A2N1MSR5</accession>
<comment type="caution">
    <text evidence="1">The sequence shown here is derived from an EMBL/GenBank/DDBJ whole genome shotgun (WGS) entry which is preliminary data.</text>
</comment>
<protein>
    <recommendedName>
        <fullName evidence="3">Protein kinase domain-containing protein</fullName>
    </recommendedName>
</protein>
<evidence type="ECO:0008006" key="3">
    <source>
        <dbReference type="Google" id="ProtNLM"/>
    </source>
</evidence>
<dbReference type="Proteomes" id="UP000233469">
    <property type="component" value="Unassembled WGS sequence"/>
</dbReference>